<protein>
    <submittedName>
        <fullName evidence="7">4Fe-4S dicluster domain-containing protein</fullName>
    </submittedName>
</protein>
<dbReference type="PROSITE" id="PS51379">
    <property type="entry name" value="4FE4S_FER_2"/>
    <property type="match status" value="2"/>
</dbReference>
<keyword evidence="2" id="KW-0479">Metal-binding</keyword>
<dbReference type="SUPFAM" id="SSF54862">
    <property type="entry name" value="4Fe-4S ferredoxins"/>
    <property type="match status" value="1"/>
</dbReference>
<dbReference type="Pfam" id="PF13237">
    <property type="entry name" value="Fer4_10"/>
    <property type="match status" value="1"/>
</dbReference>
<feature type="domain" description="4Fe-4S ferredoxin-type" evidence="6">
    <location>
        <begin position="1"/>
        <end position="29"/>
    </location>
</feature>
<evidence type="ECO:0000313" key="8">
    <source>
        <dbReference type="Proteomes" id="UP000283738"/>
    </source>
</evidence>
<dbReference type="PANTHER" id="PTHR43673">
    <property type="entry name" value="NAD(P)H NITROREDUCTASE YDGI-RELATED"/>
    <property type="match status" value="1"/>
</dbReference>
<dbReference type="Gene3D" id="3.40.109.10">
    <property type="entry name" value="NADH Oxidase"/>
    <property type="match status" value="1"/>
</dbReference>
<evidence type="ECO:0000256" key="3">
    <source>
        <dbReference type="ARBA" id="ARBA00023002"/>
    </source>
</evidence>
<gene>
    <name evidence="7" type="ORF">DWY96_04860</name>
</gene>
<dbReference type="PANTHER" id="PTHR43673:SF10">
    <property type="entry name" value="NADH DEHYDROGENASE_NAD(P)H NITROREDUCTASE XCC3605-RELATED"/>
    <property type="match status" value="1"/>
</dbReference>
<dbReference type="Pfam" id="PF00881">
    <property type="entry name" value="Nitroreductase"/>
    <property type="match status" value="1"/>
</dbReference>
<keyword evidence="3" id="KW-0560">Oxidoreductase</keyword>
<dbReference type="PROSITE" id="PS00198">
    <property type="entry name" value="4FE4S_FER_1"/>
    <property type="match status" value="1"/>
</dbReference>
<evidence type="ECO:0000259" key="6">
    <source>
        <dbReference type="PROSITE" id="PS51379"/>
    </source>
</evidence>
<dbReference type="SUPFAM" id="SSF55469">
    <property type="entry name" value="FMN-dependent nitroreductase-like"/>
    <property type="match status" value="1"/>
</dbReference>
<keyword evidence="4" id="KW-0408">Iron</keyword>
<dbReference type="InterPro" id="IPR017900">
    <property type="entry name" value="4Fe4S_Fe_S_CS"/>
</dbReference>
<evidence type="ECO:0000256" key="2">
    <source>
        <dbReference type="ARBA" id="ARBA00022723"/>
    </source>
</evidence>
<evidence type="ECO:0000256" key="4">
    <source>
        <dbReference type="ARBA" id="ARBA00023004"/>
    </source>
</evidence>
<dbReference type="GO" id="GO:0016491">
    <property type="term" value="F:oxidoreductase activity"/>
    <property type="evidence" value="ECO:0007669"/>
    <property type="project" value="UniProtKB-KW"/>
</dbReference>
<dbReference type="AlphaFoldDB" id="A0A3R5VW56"/>
<dbReference type="InterPro" id="IPR017896">
    <property type="entry name" value="4Fe4S_Fe-S-bd"/>
</dbReference>
<proteinExistence type="inferred from homology"/>
<sequence length="261" mass="29533">MVRIDREKCIGCGNCRKDCFGRNIEWKDGKAQVIGDCFKCGHCVAVCPVEAVTITDYPAMDEFKGTSEIEPENLLHMMQFRRSIRNYKNKAVEQEKLDRVLAAGRCAPTAGNAQDVRYTVIRENLEELKPMVWEGLISIADCLAKEKPQNPYTRMWHRMYENYKQGIEDHMFFETPVLLIITADEPIDGALAAANIELMANAEGLGCLYSGFIQRGLQNNPQAAKFADVNPEKICICMLIGYSAINYKRPAPRKEVAVTWK</sequence>
<dbReference type="Gene3D" id="3.30.70.20">
    <property type="match status" value="1"/>
</dbReference>
<dbReference type="EMBL" id="QRTF01000007">
    <property type="protein sequence ID" value="RGQ51999.1"/>
    <property type="molecule type" value="Genomic_DNA"/>
</dbReference>
<reference evidence="7 8" key="1">
    <citation type="submission" date="2018-08" db="EMBL/GenBank/DDBJ databases">
        <title>A genome reference for cultivated species of the human gut microbiota.</title>
        <authorList>
            <person name="Zou Y."/>
            <person name="Xue W."/>
            <person name="Luo G."/>
        </authorList>
    </citation>
    <scope>NUCLEOTIDE SEQUENCE [LARGE SCALE GENOMIC DNA]</scope>
    <source>
        <strain evidence="7 8">AF28-15</strain>
    </source>
</reference>
<accession>A0A3R5VW56</accession>
<evidence type="ECO:0000313" key="7">
    <source>
        <dbReference type="EMBL" id="RGQ51999.1"/>
    </source>
</evidence>
<evidence type="ECO:0000256" key="1">
    <source>
        <dbReference type="ARBA" id="ARBA00007118"/>
    </source>
</evidence>
<feature type="domain" description="4Fe-4S ferredoxin-type" evidence="6">
    <location>
        <begin position="37"/>
        <end position="57"/>
    </location>
</feature>
<comment type="caution">
    <text evidence="7">The sequence shown here is derived from an EMBL/GenBank/DDBJ whole genome shotgun (WGS) entry which is preliminary data.</text>
</comment>
<dbReference type="RefSeq" id="WP_118109156.1">
    <property type="nucleotide sequence ID" value="NZ_QRTF01000007.1"/>
</dbReference>
<dbReference type="GO" id="GO:0046872">
    <property type="term" value="F:metal ion binding"/>
    <property type="evidence" value="ECO:0007669"/>
    <property type="project" value="UniProtKB-KW"/>
</dbReference>
<dbReference type="Proteomes" id="UP000283738">
    <property type="component" value="Unassembled WGS sequence"/>
</dbReference>
<dbReference type="GO" id="GO:0051536">
    <property type="term" value="F:iron-sulfur cluster binding"/>
    <property type="evidence" value="ECO:0007669"/>
    <property type="project" value="UniProtKB-KW"/>
</dbReference>
<keyword evidence="5" id="KW-0411">Iron-sulfur</keyword>
<comment type="similarity">
    <text evidence="1">Belongs to the nitroreductase family.</text>
</comment>
<name>A0A3R5VW56_9FIRM</name>
<dbReference type="InterPro" id="IPR000415">
    <property type="entry name" value="Nitroreductase-like"/>
</dbReference>
<evidence type="ECO:0000256" key="5">
    <source>
        <dbReference type="ARBA" id="ARBA00023014"/>
    </source>
</evidence>
<dbReference type="InterPro" id="IPR029479">
    <property type="entry name" value="Nitroreductase"/>
</dbReference>
<organism evidence="7 8">
    <name type="scientific">Roseburia inulinivorans</name>
    <dbReference type="NCBI Taxonomy" id="360807"/>
    <lineage>
        <taxon>Bacteria</taxon>
        <taxon>Bacillati</taxon>
        <taxon>Bacillota</taxon>
        <taxon>Clostridia</taxon>
        <taxon>Lachnospirales</taxon>
        <taxon>Lachnospiraceae</taxon>
        <taxon>Roseburia</taxon>
    </lineage>
</organism>